<feature type="domain" description="CEP76/DRC7 peptidase-like" evidence="6">
    <location>
        <begin position="387"/>
        <end position="507"/>
    </location>
</feature>
<dbReference type="STRING" id="353153.Q4D7H5"/>
<feature type="domain" description="Centrosomal protein of 76 kDa C-terminal" evidence="4">
    <location>
        <begin position="528"/>
        <end position="664"/>
    </location>
</feature>
<evidence type="ECO:0000259" key="6">
    <source>
        <dbReference type="Pfam" id="PF24656"/>
    </source>
</evidence>
<comment type="subcellular location">
    <subcellularLocation>
        <location evidence="1">Cytoplasm</location>
        <location evidence="1">Cytoskeleton</location>
        <location evidence="1">Microtubule organizing center</location>
        <location evidence="1">Centrosome</location>
    </subcellularLocation>
</comment>
<dbReference type="InterPro" id="IPR056289">
    <property type="entry name" value="CEP76_N"/>
</dbReference>
<feature type="domain" description="CEP76 C2" evidence="3">
    <location>
        <begin position="131"/>
        <end position="273"/>
    </location>
</feature>
<dbReference type="EMBL" id="AAHK01000880">
    <property type="protein sequence ID" value="EAN88483.1"/>
    <property type="molecule type" value="Genomic_DNA"/>
</dbReference>
<accession>Q4D7H5</accession>
<dbReference type="InterPro" id="IPR056288">
    <property type="entry name" value="CEP76_C"/>
</dbReference>
<dbReference type="eggNOG" id="ENOG502QQEI">
    <property type="taxonomic scope" value="Eukaryota"/>
</dbReference>
<dbReference type="RefSeq" id="XP_810334.1">
    <property type="nucleotide sequence ID" value="XM_805241.1"/>
</dbReference>
<dbReference type="InterPro" id="IPR028926">
    <property type="entry name" value="CEP76-C2"/>
</dbReference>
<dbReference type="KEGG" id="tcr:511801.70"/>
<dbReference type="Pfam" id="PF15627">
    <property type="entry name" value="CEP76-C2"/>
    <property type="match status" value="1"/>
</dbReference>
<dbReference type="PANTHER" id="PTHR46436:SF1">
    <property type="entry name" value="CENTROSOMAL PROTEIN OF 76 KDA"/>
    <property type="match status" value="1"/>
</dbReference>
<proteinExistence type="predicted"/>
<comment type="caution">
    <text evidence="7">The sequence shown here is derived from an EMBL/GenBank/DDBJ whole genome shotgun (WGS) entry which is preliminary data.</text>
</comment>
<evidence type="ECO:0000313" key="8">
    <source>
        <dbReference type="Proteomes" id="UP000002296"/>
    </source>
</evidence>
<dbReference type="Pfam" id="PF24656">
    <property type="entry name" value="CEPT76_peptidase"/>
    <property type="match status" value="1"/>
</dbReference>
<gene>
    <name evidence="7" type="ORF">Tc00.1047053511801.70</name>
</gene>
<dbReference type="AlphaFoldDB" id="Q4D7H5"/>
<dbReference type="Proteomes" id="UP000002296">
    <property type="component" value="Unassembled WGS sequence"/>
</dbReference>
<name>Q4D7H5_TRYCC</name>
<evidence type="ECO:0000259" key="5">
    <source>
        <dbReference type="Pfam" id="PF24654"/>
    </source>
</evidence>
<dbReference type="Pfam" id="PF24652">
    <property type="entry name" value="CEP76_C"/>
    <property type="match status" value="1"/>
</dbReference>
<dbReference type="GeneID" id="3541080"/>
<dbReference type="PANTHER" id="PTHR46436">
    <property type="entry name" value="CENTROSOMAL PROTEIN OF 76 KDA"/>
    <property type="match status" value="1"/>
</dbReference>
<evidence type="ECO:0000259" key="4">
    <source>
        <dbReference type="Pfam" id="PF24652"/>
    </source>
</evidence>
<feature type="domain" description="CEP76 N-terminal" evidence="5">
    <location>
        <begin position="49"/>
        <end position="108"/>
    </location>
</feature>
<sequence length="669" mass="75460">MRFLTSFLTILMRYRFFFFFFKSCFLVLSIYKVKMPGDPSHLNAERLKELRGAVHKFLQDSSVYSKIRDIVDSYVAENPGDSSNPASSADVMKIIREKGLVQDLLNRLRGEKITGIVQTPNKALSWKLLPGEYYLHLRLAGGKAFVDNLDLTPSFAKDYLMYVAVHFGSQRYRSNLEDVSVDPPFRDEFLIDLDYKSFGSCAADLIEVSTPLHIAVFREERLLTFSKMVGENIVDWRKVLRTGYLGLTVELCGDNPGIPAGILELQLELLPNKAPRFSEEDVASRIDLQRSAITSADREFLLYARRWWMEFQDIRPTHKQRKIKVFASTSNGRMVPTTHFISVVRPDKGIDTPLEAARFVSLIAVTDEENLTQEFLLGGLGNGKSANCWPSMFTFLSQRRGEPCNHAALLCSLLLGFGLDAYCAVGTNKKGKTAMFVVSRKRLSTGVFDVMLWEPTTGSRFALTDAHPWETLGSVFNHRSFYANIQPSDIITTISFDLDNEGLWKPLNPLKLRMVPKYPNPSLLWISSDTKSLEDELLTLLIRQLTEYRDIRGITTRFNENLAYVLRQALSAYESHRRNGAPEDLSFFENCVKGVIGEGKTFKGVPVNVTHLNSRKILATFEGSVSGKEILELTADSLTLAVQVKIYSFPEGVLSVWVMLAAAYAFSSV</sequence>
<keyword evidence="2" id="KW-0963">Cytoplasm</keyword>
<protein>
    <submittedName>
        <fullName evidence="7">Uncharacterized protein</fullName>
    </submittedName>
</protein>
<evidence type="ECO:0000256" key="1">
    <source>
        <dbReference type="ARBA" id="ARBA00004300"/>
    </source>
</evidence>
<evidence type="ECO:0000313" key="7">
    <source>
        <dbReference type="EMBL" id="EAN88483.1"/>
    </source>
</evidence>
<dbReference type="InterPro" id="IPR052299">
    <property type="entry name" value="CEP76"/>
</dbReference>
<dbReference type="GO" id="GO:0005813">
    <property type="term" value="C:centrosome"/>
    <property type="evidence" value="ECO:0007669"/>
    <property type="project" value="UniProtKB-SubCell"/>
</dbReference>
<evidence type="ECO:0000256" key="2">
    <source>
        <dbReference type="ARBA" id="ARBA00022490"/>
    </source>
</evidence>
<dbReference type="PaxDb" id="353153-Q4D7H5"/>
<dbReference type="OMA" id="RRWWSEY"/>
<dbReference type="InParanoid" id="Q4D7H5"/>
<evidence type="ECO:0000259" key="3">
    <source>
        <dbReference type="Pfam" id="PF15627"/>
    </source>
</evidence>
<keyword evidence="8" id="KW-1185">Reference proteome</keyword>
<organism evidence="7 8">
    <name type="scientific">Trypanosoma cruzi (strain CL Brener)</name>
    <dbReference type="NCBI Taxonomy" id="353153"/>
    <lineage>
        <taxon>Eukaryota</taxon>
        <taxon>Discoba</taxon>
        <taxon>Euglenozoa</taxon>
        <taxon>Kinetoplastea</taxon>
        <taxon>Metakinetoplastina</taxon>
        <taxon>Trypanosomatida</taxon>
        <taxon>Trypanosomatidae</taxon>
        <taxon>Trypanosoma</taxon>
        <taxon>Schizotrypanum</taxon>
    </lineage>
</organism>
<dbReference type="InterPro" id="IPR056290">
    <property type="entry name" value="CEPT76/DRC7_peptidase-like_dom"/>
</dbReference>
<reference evidence="7 8" key="1">
    <citation type="journal article" date="2005" name="Science">
        <title>The genome sequence of Trypanosoma cruzi, etiologic agent of Chagas disease.</title>
        <authorList>
            <person name="El-Sayed N.M."/>
            <person name="Myler P.J."/>
            <person name="Bartholomeu D.C."/>
            <person name="Nilsson D."/>
            <person name="Aggarwal G."/>
            <person name="Tran A.N."/>
            <person name="Ghedin E."/>
            <person name="Worthey E.A."/>
            <person name="Delcher A.L."/>
            <person name="Blandin G."/>
            <person name="Westenberger S.J."/>
            <person name="Caler E."/>
            <person name="Cerqueira G.C."/>
            <person name="Branche C."/>
            <person name="Haas B."/>
            <person name="Anupama A."/>
            <person name="Arner E."/>
            <person name="Aslund L."/>
            <person name="Attipoe P."/>
            <person name="Bontempi E."/>
            <person name="Bringaud F."/>
            <person name="Burton P."/>
            <person name="Cadag E."/>
            <person name="Campbell D.A."/>
            <person name="Carrington M."/>
            <person name="Crabtree J."/>
            <person name="Darban H."/>
            <person name="da Silveira J.F."/>
            <person name="de Jong P."/>
            <person name="Edwards K."/>
            <person name="Englund P.T."/>
            <person name="Fazelina G."/>
            <person name="Feldblyum T."/>
            <person name="Ferella M."/>
            <person name="Frasch A.C."/>
            <person name="Gull K."/>
            <person name="Horn D."/>
            <person name="Hou L."/>
            <person name="Huang Y."/>
            <person name="Kindlund E."/>
            <person name="Klingbeil M."/>
            <person name="Kluge S."/>
            <person name="Koo H."/>
            <person name="Lacerda D."/>
            <person name="Levin M.J."/>
            <person name="Lorenzi H."/>
            <person name="Louie T."/>
            <person name="Machado C.R."/>
            <person name="McCulloch R."/>
            <person name="McKenna A."/>
            <person name="Mizuno Y."/>
            <person name="Mottram J.C."/>
            <person name="Nelson S."/>
            <person name="Ochaya S."/>
            <person name="Osoegawa K."/>
            <person name="Pai G."/>
            <person name="Parsons M."/>
            <person name="Pentony M."/>
            <person name="Pettersson U."/>
            <person name="Pop M."/>
            <person name="Ramirez J.L."/>
            <person name="Rinta J."/>
            <person name="Robertson L."/>
            <person name="Salzberg S.L."/>
            <person name="Sanchez D.O."/>
            <person name="Seyler A."/>
            <person name="Sharma R."/>
            <person name="Shetty J."/>
            <person name="Simpson A.J."/>
            <person name="Sisk E."/>
            <person name="Tammi M.T."/>
            <person name="Tarleton R."/>
            <person name="Teixeira S."/>
            <person name="Van Aken S."/>
            <person name="Vogt C."/>
            <person name="Ward P.N."/>
            <person name="Wickstead B."/>
            <person name="Wortman J."/>
            <person name="White O."/>
            <person name="Fraser C.M."/>
            <person name="Stuart K.D."/>
            <person name="Andersson B."/>
        </authorList>
    </citation>
    <scope>NUCLEOTIDE SEQUENCE [LARGE SCALE GENOMIC DNA]</scope>
    <source>
        <strain evidence="7 8">CL Brener</strain>
    </source>
</reference>
<dbReference type="Pfam" id="PF24654">
    <property type="entry name" value="CEP76_N"/>
    <property type="match status" value="1"/>
</dbReference>